<dbReference type="InterPro" id="IPR014710">
    <property type="entry name" value="RmlC-like_jellyroll"/>
</dbReference>
<evidence type="ECO:0000256" key="6">
    <source>
        <dbReference type="PIRSR" id="PIRSR036894-2"/>
    </source>
</evidence>
<dbReference type="Proteomes" id="UP000824246">
    <property type="component" value="Unassembled WGS sequence"/>
</dbReference>
<evidence type="ECO:0000313" key="10">
    <source>
        <dbReference type="Proteomes" id="UP000824246"/>
    </source>
</evidence>
<dbReference type="InterPro" id="IPR046457">
    <property type="entry name" value="PMI_typeI_cat"/>
</dbReference>
<dbReference type="CDD" id="cd07010">
    <property type="entry name" value="cupin_PMI_type_I_N_bac"/>
    <property type="match status" value="1"/>
</dbReference>
<protein>
    <recommendedName>
        <fullName evidence="3">Phosphohexomutase</fullName>
    </recommendedName>
    <alternativeName>
        <fullName evidence="4">Phosphomannose isomerase</fullName>
    </alternativeName>
</protein>
<dbReference type="GO" id="GO:0004476">
    <property type="term" value="F:mannose-6-phosphate isomerase activity"/>
    <property type="evidence" value="ECO:0007669"/>
    <property type="project" value="InterPro"/>
</dbReference>
<dbReference type="PANTHER" id="PTHR42742:SF3">
    <property type="entry name" value="FRUCTOKINASE"/>
    <property type="match status" value="1"/>
</dbReference>
<feature type="active site" evidence="6">
    <location>
        <position position="197"/>
    </location>
</feature>
<dbReference type="InterPro" id="IPR011051">
    <property type="entry name" value="RmlC_Cupin_sf"/>
</dbReference>
<keyword evidence="2 5" id="KW-0862">Zinc</keyword>
<keyword evidence="9" id="KW-0413">Isomerase</keyword>
<evidence type="ECO:0000256" key="4">
    <source>
        <dbReference type="ARBA" id="ARBA00030762"/>
    </source>
</evidence>
<dbReference type="GO" id="GO:0005975">
    <property type="term" value="P:carbohydrate metabolic process"/>
    <property type="evidence" value="ECO:0007669"/>
    <property type="project" value="InterPro"/>
</dbReference>
<comment type="cofactor">
    <cofactor evidence="5">
        <name>Zn(2+)</name>
        <dbReference type="ChEBI" id="CHEBI:29105"/>
    </cofactor>
    <text evidence="5">Binds 1 zinc ion per subunit.</text>
</comment>
<dbReference type="EMBL" id="DXFB01000011">
    <property type="protein sequence ID" value="HIX44678.1"/>
    <property type="molecule type" value="Genomic_DNA"/>
</dbReference>
<evidence type="ECO:0000256" key="1">
    <source>
        <dbReference type="ARBA" id="ARBA00022723"/>
    </source>
</evidence>
<feature type="binding site" evidence="5">
    <location>
        <position position="102"/>
    </location>
    <ligand>
        <name>Zn(2+)</name>
        <dbReference type="ChEBI" id="CHEBI:29105"/>
    </ligand>
</feature>
<sequence length="324" mass="35941">MMYPLKFNDIFKSVIWGGDKIGRFKGITLTQESVGESWEISDVKGNVSVVKNGADAGMSLDDLIRRDGTQLLGKHVAERFGSTFPLLIKFIDARDNLSIQVHPNDLLAQERHNSRGKTEMWYIIDAEPGAGLYSGFSQQITPDEYVRRVADDTITDVLAFHPVKKGDVFFLPAGRIHAIGKGIFIAEIQQTSDITYRIYDYNRVGADGKPRQLHTDLAKDAIDYKLYDDLKTTYTPALNQAVELVSCPYFTTSVLRIENSVTRPVAAHDSFSVYICMEGAATLTDSNGNTLELHRGETCLIPAATTEVTLTPHDSALLLESYIA</sequence>
<feature type="domain" description="Phosphomannose isomerase type I catalytic" evidence="7">
    <location>
        <begin position="10"/>
        <end position="114"/>
    </location>
</feature>
<dbReference type="Gene3D" id="2.60.120.10">
    <property type="entry name" value="Jelly Rolls"/>
    <property type="match status" value="2"/>
</dbReference>
<evidence type="ECO:0000256" key="5">
    <source>
        <dbReference type="PIRSR" id="PIRSR036894-1"/>
    </source>
</evidence>
<reference evidence="9" key="1">
    <citation type="journal article" date="2021" name="PeerJ">
        <title>Extensive microbial diversity within the chicken gut microbiome revealed by metagenomics and culture.</title>
        <authorList>
            <person name="Gilroy R."/>
            <person name="Ravi A."/>
            <person name="Getino M."/>
            <person name="Pursley I."/>
            <person name="Horton D.L."/>
            <person name="Alikhan N.F."/>
            <person name="Baker D."/>
            <person name="Gharbi K."/>
            <person name="Hall N."/>
            <person name="Watson M."/>
            <person name="Adriaenssens E.M."/>
            <person name="Foster-Nyarko E."/>
            <person name="Jarju S."/>
            <person name="Secka A."/>
            <person name="Antonio M."/>
            <person name="Oren A."/>
            <person name="Chaudhuri R.R."/>
            <person name="La Ragione R."/>
            <person name="Hildebrand F."/>
            <person name="Pallen M.J."/>
        </authorList>
    </citation>
    <scope>NUCLEOTIDE SEQUENCE</scope>
    <source>
        <strain evidence="9">ChiHjej12B11-16260</strain>
    </source>
</reference>
<feature type="binding site" evidence="5">
    <location>
        <position position="177"/>
    </location>
    <ligand>
        <name>Zn(2+)</name>
        <dbReference type="ChEBI" id="CHEBI:29105"/>
    </ligand>
</feature>
<evidence type="ECO:0000256" key="3">
    <source>
        <dbReference type="ARBA" id="ARBA00029741"/>
    </source>
</evidence>
<dbReference type="InterPro" id="IPR014628">
    <property type="entry name" value="Man6P_isomerase_Firm_short"/>
</dbReference>
<keyword evidence="1 5" id="KW-0479">Metal-binding</keyword>
<dbReference type="Pfam" id="PF20511">
    <property type="entry name" value="PMI_typeI_cat"/>
    <property type="match status" value="1"/>
</dbReference>
<accession>A0A9D2AP34</accession>
<reference evidence="9" key="2">
    <citation type="submission" date="2021-04" db="EMBL/GenBank/DDBJ databases">
        <authorList>
            <person name="Gilroy R."/>
        </authorList>
    </citation>
    <scope>NUCLEOTIDE SEQUENCE</scope>
    <source>
        <strain evidence="9">ChiHjej12B11-16260</strain>
    </source>
</reference>
<dbReference type="AlphaFoldDB" id="A0A9D2AP34"/>
<proteinExistence type="predicted"/>
<evidence type="ECO:0000259" key="7">
    <source>
        <dbReference type="Pfam" id="PF20511"/>
    </source>
</evidence>
<dbReference type="SUPFAM" id="SSF51182">
    <property type="entry name" value="RmlC-like cupins"/>
    <property type="match status" value="1"/>
</dbReference>
<comment type="caution">
    <text evidence="9">The sequence shown here is derived from an EMBL/GenBank/DDBJ whole genome shotgun (WGS) entry which is preliminary data.</text>
</comment>
<gene>
    <name evidence="9" type="ORF">H9982_00485</name>
</gene>
<dbReference type="InterPro" id="IPR051804">
    <property type="entry name" value="Carb_Metab_Reg_Kinase/Isom"/>
</dbReference>
<feature type="domain" description="Mannose-6-phosphate isomerase cupin" evidence="8">
    <location>
        <begin position="243"/>
        <end position="311"/>
    </location>
</feature>
<evidence type="ECO:0000259" key="8">
    <source>
        <dbReference type="Pfam" id="PF21621"/>
    </source>
</evidence>
<dbReference type="InterPro" id="IPR049071">
    <property type="entry name" value="MPI_cupin_dom"/>
</dbReference>
<dbReference type="GO" id="GO:0008270">
    <property type="term" value="F:zinc ion binding"/>
    <property type="evidence" value="ECO:0007669"/>
    <property type="project" value="InterPro"/>
</dbReference>
<feature type="binding site" evidence="5">
    <location>
        <position position="119"/>
    </location>
    <ligand>
        <name>Zn(2+)</name>
        <dbReference type="ChEBI" id="CHEBI:29105"/>
    </ligand>
</feature>
<dbReference type="PIRSF" id="PIRSF036894">
    <property type="entry name" value="PMI_Firm_short"/>
    <property type="match status" value="1"/>
</dbReference>
<dbReference type="Pfam" id="PF21621">
    <property type="entry name" value="MPI_cupin_dom"/>
    <property type="match status" value="1"/>
</dbReference>
<evidence type="ECO:0000313" key="9">
    <source>
        <dbReference type="EMBL" id="HIX44678.1"/>
    </source>
</evidence>
<evidence type="ECO:0000256" key="2">
    <source>
        <dbReference type="ARBA" id="ARBA00022833"/>
    </source>
</evidence>
<dbReference type="PANTHER" id="PTHR42742">
    <property type="entry name" value="TRANSCRIPTIONAL REPRESSOR MPRA"/>
    <property type="match status" value="1"/>
</dbReference>
<name>A0A9D2AP34_9BACT</name>
<organism evidence="9 10">
    <name type="scientific">Candidatus Barnesiella excrementipullorum</name>
    <dbReference type="NCBI Taxonomy" id="2838479"/>
    <lineage>
        <taxon>Bacteria</taxon>
        <taxon>Pseudomonadati</taxon>
        <taxon>Bacteroidota</taxon>
        <taxon>Bacteroidia</taxon>
        <taxon>Bacteroidales</taxon>
        <taxon>Barnesiellaceae</taxon>
        <taxon>Barnesiella</taxon>
    </lineage>
</organism>